<evidence type="ECO:0000259" key="6">
    <source>
        <dbReference type="PROSITE" id="PS50234"/>
    </source>
</evidence>
<dbReference type="Gene3D" id="1.10.8.80">
    <property type="entry name" value="Magnesium chelatase subunit I, C-Terminal domain"/>
    <property type="match status" value="1"/>
</dbReference>
<evidence type="ECO:0000256" key="5">
    <source>
        <dbReference type="SAM" id="MobiDB-lite"/>
    </source>
</evidence>
<evidence type="ECO:0000256" key="4">
    <source>
        <dbReference type="ARBA" id="ARBA00030759"/>
    </source>
</evidence>
<dbReference type="GO" id="GO:0005524">
    <property type="term" value="F:ATP binding"/>
    <property type="evidence" value="ECO:0007669"/>
    <property type="project" value="UniProtKB-KW"/>
</dbReference>
<dbReference type="InterPro" id="IPR002035">
    <property type="entry name" value="VWF_A"/>
</dbReference>
<organism evidence="7 8">
    <name type="scientific">Streptomyces griseicoloratus</name>
    <dbReference type="NCBI Taxonomy" id="2752516"/>
    <lineage>
        <taxon>Bacteria</taxon>
        <taxon>Bacillati</taxon>
        <taxon>Actinomycetota</taxon>
        <taxon>Actinomycetes</taxon>
        <taxon>Kitasatosporales</taxon>
        <taxon>Streptomycetaceae</taxon>
        <taxon>Streptomyces</taxon>
    </lineage>
</organism>
<keyword evidence="8" id="KW-1185">Reference proteome</keyword>
<evidence type="ECO:0000256" key="1">
    <source>
        <dbReference type="ARBA" id="ARBA00005799"/>
    </source>
</evidence>
<dbReference type="PROSITE" id="PS50234">
    <property type="entry name" value="VWFA"/>
    <property type="match status" value="1"/>
</dbReference>
<dbReference type="InterPro" id="IPR003593">
    <property type="entry name" value="AAA+_ATPase"/>
</dbReference>
<dbReference type="InterPro" id="IPR027417">
    <property type="entry name" value="P-loop_NTPase"/>
</dbReference>
<dbReference type="SMART" id="SM00382">
    <property type="entry name" value="AAA"/>
    <property type="match status" value="1"/>
</dbReference>
<sequence>MSTPFPFTAVVGQDDLRLALLLNAVSPAVGGVLVRGEKGTAKSTAVRALSALMPEVDVVSGCRFSCDPASPDPGCPDGPHGTGAFESRPARMVELPVGASEDRLVGALDIERALAEGVKAFEPGLLADAHRGILYVDEVNLLHDHLVDLLLDAAAMGASYVEREGVSVRHAARFLLVGTMNPEEGELRPQLLDRFGLTVEVAASREPDQRVEVVRRRLAYDDDPAGFAARWAGEEAAVRARIAAARELLPQVRLGDGALRQIAATCAAFEVDGMRADIVMARTATALAAWAGRTDVLAEDVRQAALLALPHRRRRNPFDAPGLDEDKLDETLEQFSGEGDGGGDDDPDPGPDGPGGGGGEPAPGIPPQGGDTGARPEAGEGGEPQPSGAGEQSAVRAAEPFRTKVLSVPGIGEGAAGRRSRARTEHGRTTGARRPRGALTKLHLAATVQAAAPHQRARGRSGPGLVIRRDDLRQATREGREGNLVLFVVDASGSMAARQRMSAVKGAVLSLLLDAYQRRDKVGLVTFRGSAAEVALPPTSSVDAAAARLESLPTGGRTPLAAGLLKAHEVLRVERLRDPARRALVVVVTDGRATGGPEPVALAGRAARLFAAEGTASVVVDCESGPVRLGLAGRLAGELGGTAVTLDELRADSIAGLVKDVQRRAA</sequence>
<dbReference type="SMART" id="SM00327">
    <property type="entry name" value="VWA"/>
    <property type="match status" value="1"/>
</dbReference>
<evidence type="ECO:0000313" key="8">
    <source>
        <dbReference type="Proteomes" id="UP000621210"/>
    </source>
</evidence>
<dbReference type="InterPro" id="IPR036465">
    <property type="entry name" value="vWFA_dom_sf"/>
</dbReference>
<comment type="caution">
    <text evidence="7">The sequence shown here is derived from an EMBL/GenBank/DDBJ whole genome shotgun (WGS) entry which is preliminary data.</text>
</comment>
<evidence type="ECO:0000256" key="2">
    <source>
        <dbReference type="ARBA" id="ARBA00022741"/>
    </source>
</evidence>
<dbReference type="PANTHER" id="PTHR35023:SF1">
    <property type="entry name" value="MG-PROTOPORPHYRIN IX CHELATASE"/>
    <property type="match status" value="1"/>
</dbReference>
<dbReference type="InterPro" id="IPR012804">
    <property type="entry name" value="Cob_chelat_sub_put"/>
</dbReference>
<feature type="region of interest" description="Disordered" evidence="5">
    <location>
        <begin position="333"/>
        <end position="433"/>
    </location>
</feature>
<dbReference type="EMBL" id="JACVQF010000191">
    <property type="protein sequence ID" value="MBD0420930.1"/>
    <property type="molecule type" value="Genomic_DNA"/>
</dbReference>
<reference evidence="7" key="2">
    <citation type="submission" date="2020-09" db="EMBL/GenBank/DDBJ databases">
        <authorList>
            <person name="Luo X."/>
        </authorList>
    </citation>
    <scope>NUCLEOTIDE SEQUENCE</scope>
    <source>
        <strain evidence="7">TRM S81-3</strain>
    </source>
</reference>
<dbReference type="Pfam" id="PF13519">
    <property type="entry name" value="VWA_2"/>
    <property type="match status" value="1"/>
</dbReference>
<dbReference type="SUPFAM" id="SSF52540">
    <property type="entry name" value="P-loop containing nucleoside triphosphate hydrolases"/>
    <property type="match status" value="1"/>
</dbReference>
<dbReference type="RefSeq" id="WP_188181927.1">
    <property type="nucleotide sequence ID" value="NZ_JACVQF010000191.1"/>
</dbReference>
<dbReference type="Gene3D" id="3.40.50.410">
    <property type="entry name" value="von Willebrand factor, type A domain"/>
    <property type="match status" value="1"/>
</dbReference>
<comment type="similarity">
    <text evidence="1">Belongs to the Mg-chelatase subunits D/I family.</text>
</comment>
<evidence type="ECO:0000256" key="3">
    <source>
        <dbReference type="ARBA" id="ARBA00022840"/>
    </source>
</evidence>
<reference evidence="7" key="1">
    <citation type="submission" date="2020-09" db="EMBL/GenBank/DDBJ databases">
        <title>Streptomyces grisecoloratus sp. nov., isolated from cotton soil.</title>
        <authorList>
            <person name="Xing L."/>
        </authorList>
    </citation>
    <scope>NUCLEOTIDE SEQUENCE</scope>
    <source>
        <strain evidence="7">TRM S81-3</strain>
    </source>
</reference>
<evidence type="ECO:0000313" key="7">
    <source>
        <dbReference type="EMBL" id="MBD0420930.1"/>
    </source>
</evidence>
<proteinExistence type="inferred from homology"/>
<dbReference type="Gene3D" id="3.40.50.300">
    <property type="entry name" value="P-loop containing nucleotide triphosphate hydrolases"/>
    <property type="match status" value="1"/>
</dbReference>
<dbReference type="InterPro" id="IPR000523">
    <property type="entry name" value="Mg_chelatse_chII-like_cat_dom"/>
</dbReference>
<gene>
    <name evidence="7" type="ORF">H0H10_17550</name>
</gene>
<dbReference type="InterPro" id="IPR041702">
    <property type="entry name" value="BchD/ChlD_VWA"/>
</dbReference>
<name>A0A926L1R2_9ACTN</name>
<keyword evidence="3" id="KW-0067">ATP-binding</keyword>
<dbReference type="Pfam" id="PF17863">
    <property type="entry name" value="AAA_lid_2"/>
    <property type="match status" value="1"/>
</dbReference>
<protein>
    <recommendedName>
        <fullName evidence="4">Mg-protoporphyrin IX chelatase</fullName>
    </recommendedName>
</protein>
<dbReference type="NCBIfam" id="TIGR02442">
    <property type="entry name" value="Cob-chelat-sub"/>
    <property type="match status" value="1"/>
</dbReference>
<dbReference type="Proteomes" id="UP000621210">
    <property type="component" value="Unassembled WGS sequence"/>
</dbReference>
<dbReference type="InterPro" id="IPR041628">
    <property type="entry name" value="ChlI/MoxR_AAA_lid"/>
</dbReference>
<keyword evidence="2" id="KW-0547">Nucleotide-binding</keyword>
<dbReference type="AlphaFoldDB" id="A0A926L1R2"/>
<dbReference type="Pfam" id="PF01078">
    <property type="entry name" value="Mg_chelatase"/>
    <property type="match status" value="1"/>
</dbReference>
<dbReference type="PANTHER" id="PTHR35023">
    <property type="entry name" value="CHELATASE-RELATED"/>
    <property type="match status" value="1"/>
</dbReference>
<dbReference type="InterPro" id="IPR052989">
    <property type="entry name" value="Mg-chelatase_DI-like"/>
</dbReference>
<dbReference type="CDD" id="cd01451">
    <property type="entry name" value="vWA_Magnesium_chelatase"/>
    <property type="match status" value="1"/>
</dbReference>
<dbReference type="SUPFAM" id="SSF53300">
    <property type="entry name" value="vWA-like"/>
    <property type="match status" value="1"/>
</dbReference>
<accession>A0A926L1R2</accession>
<feature type="domain" description="VWFA" evidence="6">
    <location>
        <begin position="484"/>
        <end position="661"/>
    </location>
</feature>